<dbReference type="AlphaFoldDB" id="A0A1I8ECH8"/>
<organism evidence="1">
    <name type="scientific">Wuchereria bancrofti</name>
    <dbReference type="NCBI Taxonomy" id="6293"/>
    <lineage>
        <taxon>Eukaryota</taxon>
        <taxon>Metazoa</taxon>
        <taxon>Ecdysozoa</taxon>
        <taxon>Nematoda</taxon>
        <taxon>Chromadorea</taxon>
        <taxon>Rhabditida</taxon>
        <taxon>Spirurina</taxon>
        <taxon>Spiruromorpha</taxon>
        <taxon>Filarioidea</taxon>
        <taxon>Onchocercidae</taxon>
        <taxon>Wuchereria</taxon>
    </lineage>
</organism>
<evidence type="ECO:0008006" key="2">
    <source>
        <dbReference type="Google" id="ProtNLM"/>
    </source>
</evidence>
<dbReference type="STRING" id="6293.A0A1I8ECH8"/>
<reference evidence="1" key="1">
    <citation type="submission" date="2016-11" db="UniProtKB">
        <authorList>
            <consortium name="WormBaseParasite"/>
        </authorList>
    </citation>
    <scope>IDENTIFICATION</scope>
    <source>
        <strain evidence="1">pt0022</strain>
    </source>
</reference>
<name>A0A1I8ECH8_WUCBA</name>
<dbReference type="WBParaSite" id="maker-PairedContig_137-snap-gene-0.9-mRNA-1">
    <property type="protein sequence ID" value="maker-PairedContig_137-snap-gene-0.9-mRNA-1"/>
    <property type="gene ID" value="maker-PairedContig_137-snap-gene-0.9"/>
</dbReference>
<protein>
    <recommendedName>
        <fullName evidence="2">CUB domain-containing protein</fullName>
    </recommendedName>
</protein>
<evidence type="ECO:0000313" key="1">
    <source>
        <dbReference type="WBParaSite" id="maker-PairedContig_137-snap-gene-0.9-mRNA-1"/>
    </source>
</evidence>
<accession>A0A1I8ECH8</accession>
<sequence length="140" mass="15737">MSVFEFRIDIAVGDIKSPGYTITALRKDIGWPSFAPSISSEFILKFVTDSTETFGGFHAHFNRVNILHQVRYVPNSCPKLFHEATNEDKALSSPPINFAYFAGCAYMLNTSEGINGIKLNLKSLAYKAKFIIYENYQVPD</sequence>
<proteinExistence type="predicted"/>